<evidence type="ECO:0000256" key="5">
    <source>
        <dbReference type="ARBA" id="ARBA00037590"/>
    </source>
</evidence>
<protein>
    <recommendedName>
        <fullName evidence="7">Pseudouridine synthase</fullName>
        <ecNumber evidence="7">5.4.99.-</ecNumber>
    </recommendedName>
</protein>
<dbReference type="STRING" id="203122.Sde_1919"/>
<dbReference type="InterPro" id="IPR002942">
    <property type="entry name" value="S4_RNA-bd"/>
</dbReference>
<dbReference type="GO" id="GO:0005829">
    <property type="term" value="C:cytosol"/>
    <property type="evidence" value="ECO:0007669"/>
    <property type="project" value="UniProtKB-ARBA"/>
</dbReference>
<dbReference type="InterPro" id="IPR020103">
    <property type="entry name" value="PsdUridine_synth_cat_dom_sf"/>
</dbReference>
<dbReference type="InterPro" id="IPR042092">
    <property type="entry name" value="PsdUridine_s_RsuA/RluB/E/F_cat"/>
</dbReference>
<organism evidence="9 10">
    <name type="scientific">Saccharophagus degradans (strain 2-40 / ATCC 43961 / DSM 17024)</name>
    <dbReference type="NCBI Taxonomy" id="203122"/>
    <lineage>
        <taxon>Bacteria</taxon>
        <taxon>Pseudomonadati</taxon>
        <taxon>Pseudomonadota</taxon>
        <taxon>Gammaproteobacteria</taxon>
        <taxon>Cellvibrionales</taxon>
        <taxon>Cellvibrionaceae</taxon>
        <taxon>Saccharophagus</taxon>
    </lineage>
</organism>
<keyword evidence="3 7" id="KW-0413">Isomerase</keyword>
<keyword evidence="2 6" id="KW-0694">RNA-binding</keyword>
<dbReference type="NCBIfam" id="TIGR00093">
    <property type="entry name" value="pseudouridine synthase"/>
    <property type="match status" value="1"/>
</dbReference>
<dbReference type="SUPFAM" id="SSF55120">
    <property type="entry name" value="Pseudouridine synthase"/>
    <property type="match status" value="1"/>
</dbReference>
<dbReference type="EC" id="5.4.99.-" evidence="7"/>
<comment type="catalytic activity">
    <reaction evidence="4">
        <text>uridine(516) in 16S rRNA = pseudouridine(516) in 16S rRNA</text>
        <dbReference type="Rhea" id="RHEA:38867"/>
        <dbReference type="Rhea" id="RHEA-COMP:10089"/>
        <dbReference type="Rhea" id="RHEA-COMP:10090"/>
        <dbReference type="ChEBI" id="CHEBI:65314"/>
        <dbReference type="ChEBI" id="CHEBI:65315"/>
        <dbReference type="EC" id="5.4.99.19"/>
    </reaction>
</comment>
<dbReference type="InterPro" id="IPR006145">
    <property type="entry name" value="PsdUridine_synth_RsuA/RluA"/>
</dbReference>
<evidence type="ECO:0000259" key="8">
    <source>
        <dbReference type="SMART" id="SM00363"/>
    </source>
</evidence>
<dbReference type="eggNOG" id="COG1187">
    <property type="taxonomic scope" value="Bacteria"/>
</dbReference>
<dbReference type="CDD" id="cd00165">
    <property type="entry name" value="S4"/>
    <property type="match status" value="1"/>
</dbReference>
<dbReference type="HOGENOM" id="CLU_024979_1_2_6"/>
<comment type="function">
    <text evidence="5">Responsible for synthesis of pseudouridine from uracil-516 in 16S ribosomal RNA.</text>
</comment>
<dbReference type="InterPro" id="IPR036986">
    <property type="entry name" value="S4_RNA-bd_sf"/>
</dbReference>
<dbReference type="InterPro" id="IPR018496">
    <property type="entry name" value="PsdUridine_synth_RsuA/RluB_CS"/>
</dbReference>
<dbReference type="PANTHER" id="PTHR47683">
    <property type="entry name" value="PSEUDOURIDINE SYNTHASE FAMILY PROTEIN-RELATED"/>
    <property type="match status" value="1"/>
</dbReference>
<evidence type="ECO:0000313" key="9">
    <source>
        <dbReference type="EMBL" id="ABD81179.1"/>
    </source>
</evidence>
<evidence type="ECO:0000313" key="10">
    <source>
        <dbReference type="Proteomes" id="UP000001947"/>
    </source>
</evidence>
<dbReference type="GO" id="GO:0000455">
    <property type="term" value="P:enzyme-directed rRNA pseudouridine synthesis"/>
    <property type="evidence" value="ECO:0007669"/>
    <property type="project" value="UniProtKB-ARBA"/>
</dbReference>
<evidence type="ECO:0000256" key="2">
    <source>
        <dbReference type="ARBA" id="ARBA00022884"/>
    </source>
</evidence>
<sequence>MRLDKFIANNSSYSRTEVKRLIKNKTVCVDKKITTDPSFTVTNLNTVRIDGEIIEAIKPLYIMLNKPTGYVCANKDNIHSPVVDLITEQHARQSDQTPPKYRAQSLQIAGRLDVDTTGLVLLTDNGEWNHRVTSPNKACFKRYRVKLEKPLDDAAIKLLSEGVMLHGEKAATLPATVELISNTEVLLSIQEGRFHQVKRMFVKVGTCVVKLHREAIGAIELDTNLKPGQWRHLTNEEIEAIN</sequence>
<name>Q21JF0_SACD2</name>
<dbReference type="GO" id="GO:0160136">
    <property type="term" value="F:16S rRNA pseudouridine(516) synthase activity"/>
    <property type="evidence" value="ECO:0007669"/>
    <property type="project" value="UniProtKB-EC"/>
</dbReference>
<dbReference type="RefSeq" id="WP_011468397.1">
    <property type="nucleotide sequence ID" value="NC_007912.1"/>
</dbReference>
<gene>
    <name evidence="9" type="ordered locus">Sde_1919</name>
</gene>
<evidence type="ECO:0000256" key="6">
    <source>
        <dbReference type="PROSITE-ProRule" id="PRU00182"/>
    </source>
</evidence>
<dbReference type="FunFam" id="3.30.70.1560:FF:000001">
    <property type="entry name" value="Pseudouridine synthase"/>
    <property type="match status" value="1"/>
</dbReference>
<dbReference type="Gene3D" id="3.10.290.10">
    <property type="entry name" value="RNA-binding S4 domain"/>
    <property type="match status" value="1"/>
</dbReference>
<dbReference type="EMBL" id="CP000282">
    <property type="protein sequence ID" value="ABD81179.1"/>
    <property type="molecule type" value="Genomic_DNA"/>
</dbReference>
<dbReference type="InterPro" id="IPR020094">
    <property type="entry name" value="TruA/RsuA/RluB/E/F_N"/>
</dbReference>
<dbReference type="Gene3D" id="3.30.70.580">
    <property type="entry name" value="Pseudouridine synthase I, catalytic domain, N-terminal subdomain"/>
    <property type="match status" value="1"/>
</dbReference>
<dbReference type="Proteomes" id="UP000001947">
    <property type="component" value="Chromosome"/>
</dbReference>
<proteinExistence type="inferred from homology"/>
<dbReference type="OrthoDB" id="9807213at2"/>
<dbReference type="CDD" id="cd02553">
    <property type="entry name" value="PseudoU_synth_RsuA"/>
    <property type="match status" value="1"/>
</dbReference>
<reference evidence="9 10" key="1">
    <citation type="journal article" date="2008" name="PLoS Genet.">
        <title>Complete genome sequence of the complex carbohydrate-degrading marine bacterium, Saccharophagus degradans strain 2-40 T.</title>
        <authorList>
            <person name="Weiner R.M."/>
            <person name="Taylor L.E.II."/>
            <person name="Henrissat B."/>
            <person name="Hauser L."/>
            <person name="Land M."/>
            <person name="Coutinho P.M."/>
            <person name="Rancurel C."/>
            <person name="Saunders E.H."/>
            <person name="Longmire A.G."/>
            <person name="Zhang H."/>
            <person name="Bayer E.A."/>
            <person name="Gilbert H.J."/>
            <person name="Larimer F."/>
            <person name="Zhulin I.B."/>
            <person name="Ekborg N.A."/>
            <person name="Lamed R."/>
            <person name="Richardson P.M."/>
            <person name="Borovok I."/>
            <person name="Hutcheson S."/>
        </authorList>
    </citation>
    <scope>NUCLEOTIDE SEQUENCE [LARGE SCALE GENOMIC DNA]</scope>
    <source>
        <strain evidence="10">2-40 / ATCC 43961 / DSM 17024</strain>
    </source>
</reference>
<dbReference type="PROSITE" id="PS01149">
    <property type="entry name" value="PSI_RSU"/>
    <property type="match status" value="1"/>
</dbReference>
<dbReference type="PANTHER" id="PTHR47683:SF4">
    <property type="entry name" value="PSEUDOURIDINE SYNTHASE"/>
    <property type="match status" value="1"/>
</dbReference>
<accession>Q21JF0</accession>
<comment type="similarity">
    <text evidence="1 7">Belongs to the pseudouridine synthase RsuA family.</text>
</comment>
<dbReference type="SMART" id="SM00363">
    <property type="entry name" value="S4"/>
    <property type="match status" value="1"/>
</dbReference>
<feature type="domain" description="RNA-binding S4" evidence="8">
    <location>
        <begin position="1"/>
        <end position="58"/>
    </location>
</feature>
<evidence type="ECO:0000256" key="4">
    <source>
        <dbReference type="ARBA" id="ARBA00036749"/>
    </source>
</evidence>
<dbReference type="KEGG" id="sde:Sde_1919"/>
<dbReference type="AlphaFoldDB" id="Q21JF0"/>
<dbReference type="Gene3D" id="3.30.70.1560">
    <property type="entry name" value="Alpha-L RNA-binding motif"/>
    <property type="match status" value="1"/>
</dbReference>
<dbReference type="PROSITE" id="PS50889">
    <property type="entry name" value="S4"/>
    <property type="match status" value="1"/>
</dbReference>
<dbReference type="Pfam" id="PF00849">
    <property type="entry name" value="PseudoU_synth_2"/>
    <property type="match status" value="1"/>
</dbReference>
<keyword evidence="10" id="KW-1185">Reference proteome</keyword>
<dbReference type="GeneID" id="98613593"/>
<dbReference type="InterPro" id="IPR000748">
    <property type="entry name" value="PsdUridine_synth_RsuA/RluB/E/F"/>
</dbReference>
<dbReference type="GO" id="GO:0003723">
    <property type="term" value="F:RNA binding"/>
    <property type="evidence" value="ECO:0007669"/>
    <property type="project" value="UniProtKB-KW"/>
</dbReference>
<dbReference type="SUPFAM" id="SSF55174">
    <property type="entry name" value="Alpha-L RNA-binding motif"/>
    <property type="match status" value="1"/>
</dbReference>
<dbReference type="Pfam" id="PF01479">
    <property type="entry name" value="S4"/>
    <property type="match status" value="1"/>
</dbReference>
<dbReference type="InterPro" id="IPR050343">
    <property type="entry name" value="RsuA_PseudoU_synthase"/>
</dbReference>
<evidence type="ECO:0000256" key="1">
    <source>
        <dbReference type="ARBA" id="ARBA00008348"/>
    </source>
</evidence>
<evidence type="ECO:0000256" key="3">
    <source>
        <dbReference type="ARBA" id="ARBA00023235"/>
    </source>
</evidence>
<evidence type="ECO:0000256" key="7">
    <source>
        <dbReference type="RuleBase" id="RU003887"/>
    </source>
</evidence>